<protein>
    <submittedName>
        <fullName evidence="5">MCE family protein</fullName>
    </submittedName>
</protein>
<feature type="domain" description="Mammalian cell entry C-terminal" evidence="4">
    <location>
        <begin position="146"/>
        <end position="325"/>
    </location>
</feature>
<dbReference type="InterPro" id="IPR005693">
    <property type="entry name" value="Mce"/>
</dbReference>
<dbReference type="PANTHER" id="PTHR33371">
    <property type="entry name" value="INTERMEMBRANE PHOSPHOLIPID TRANSPORT SYSTEM BINDING PROTEIN MLAD-RELATED"/>
    <property type="match status" value="1"/>
</dbReference>
<dbReference type="RefSeq" id="WP_344732757.1">
    <property type="nucleotide sequence ID" value="NZ_BAAAZH010000012.1"/>
</dbReference>
<feature type="region of interest" description="Disordered" evidence="1">
    <location>
        <begin position="376"/>
        <end position="398"/>
    </location>
</feature>
<dbReference type="NCBIfam" id="TIGR00996">
    <property type="entry name" value="Mtu_fam_mce"/>
    <property type="match status" value="1"/>
</dbReference>
<name>A0ABP7XGT2_9ACTN</name>
<proteinExistence type="predicted"/>
<dbReference type="InterPro" id="IPR003399">
    <property type="entry name" value="Mce/MlaD"/>
</dbReference>
<evidence type="ECO:0000256" key="2">
    <source>
        <dbReference type="SAM" id="Phobius"/>
    </source>
</evidence>
<dbReference type="PANTHER" id="PTHR33371:SF17">
    <property type="entry name" value="MCE-FAMILY PROTEIN MCE1B"/>
    <property type="match status" value="1"/>
</dbReference>
<sequence length="398" mass="42796">MSRRKATATADVIPGERIPQGVATRSRIPSSAWKMGVFATSTLLLLGLLATLIGNISFVDSRTYYARFTDATGVLPGDRVRISGVEVGSVRAVRLVDAGDGRRQALVEFRVESDVPVSRDARLALRYENIVGQRYLAIEQTSGADPMAADATFPVSQTTPALSLTQLFNGFQPLLRAVDPERTNELSYEIVRAFQGESGVIEGLLRDTASLTGTLADKDAVIGRVVTNLDDVLATVGDRDRELTALIMRFRDLMVGLSSNRDVIAIELPRLGRLLDDTGGMIRDIRPPLARTVSSLAEVAEALHVDRDVLDASLKEIPRKLRLLARTGSYGSWFNFYACGVEVRLRVLGDTLYLGTPGVGANERDSVCGGADEMPPGFPSTRVGGTSAGTGTGAEVTR</sequence>
<keyword evidence="6" id="KW-1185">Reference proteome</keyword>
<keyword evidence="2" id="KW-1133">Transmembrane helix</keyword>
<dbReference type="Pfam" id="PF02470">
    <property type="entry name" value="MlaD"/>
    <property type="match status" value="1"/>
</dbReference>
<gene>
    <name evidence="5" type="ORF">GCM10022215_15700</name>
</gene>
<dbReference type="InterPro" id="IPR052336">
    <property type="entry name" value="MlaD_Phospholipid_Transporter"/>
</dbReference>
<accession>A0ABP7XGT2</accession>
<organism evidence="5 6">
    <name type="scientific">Nocardioides fonticola</name>
    <dbReference type="NCBI Taxonomy" id="450363"/>
    <lineage>
        <taxon>Bacteria</taxon>
        <taxon>Bacillati</taxon>
        <taxon>Actinomycetota</taxon>
        <taxon>Actinomycetes</taxon>
        <taxon>Propionibacteriales</taxon>
        <taxon>Nocardioidaceae</taxon>
        <taxon>Nocardioides</taxon>
    </lineage>
</organism>
<evidence type="ECO:0000259" key="4">
    <source>
        <dbReference type="Pfam" id="PF11887"/>
    </source>
</evidence>
<comment type="caution">
    <text evidence="5">The sequence shown here is derived from an EMBL/GenBank/DDBJ whole genome shotgun (WGS) entry which is preliminary data.</text>
</comment>
<evidence type="ECO:0000313" key="5">
    <source>
        <dbReference type="EMBL" id="GAA4116193.1"/>
    </source>
</evidence>
<evidence type="ECO:0000313" key="6">
    <source>
        <dbReference type="Proteomes" id="UP001501495"/>
    </source>
</evidence>
<evidence type="ECO:0000259" key="3">
    <source>
        <dbReference type="Pfam" id="PF02470"/>
    </source>
</evidence>
<feature type="domain" description="Mce/MlaD" evidence="3">
    <location>
        <begin position="61"/>
        <end position="140"/>
    </location>
</feature>
<dbReference type="EMBL" id="BAAAZH010000012">
    <property type="protein sequence ID" value="GAA4116193.1"/>
    <property type="molecule type" value="Genomic_DNA"/>
</dbReference>
<keyword evidence="2" id="KW-0472">Membrane</keyword>
<feature type="transmembrane region" description="Helical" evidence="2">
    <location>
        <begin position="35"/>
        <end position="58"/>
    </location>
</feature>
<dbReference type="Proteomes" id="UP001501495">
    <property type="component" value="Unassembled WGS sequence"/>
</dbReference>
<keyword evidence="2" id="KW-0812">Transmembrane</keyword>
<dbReference type="Pfam" id="PF11887">
    <property type="entry name" value="Mce4_CUP1"/>
    <property type="match status" value="1"/>
</dbReference>
<evidence type="ECO:0000256" key="1">
    <source>
        <dbReference type="SAM" id="MobiDB-lite"/>
    </source>
</evidence>
<reference evidence="6" key="1">
    <citation type="journal article" date="2019" name="Int. J. Syst. Evol. Microbiol.">
        <title>The Global Catalogue of Microorganisms (GCM) 10K type strain sequencing project: providing services to taxonomists for standard genome sequencing and annotation.</title>
        <authorList>
            <consortium name="The Broad Institute Genomics Platform"/>
            <consortium name="The Broad Institute Genome Sequencing Center for Infectious Disease"/>
            <person name="Wu L."/>
            <person name="Ma J."/>
        </authorList>
    </citation>
    <scope>NUCLEOTIDE SEQUENCE [LARGE SCALE GENOMIC DNA]</scope>
    <source>
        <strain evidence="6">JCM 16703</strain>
    </source>
</reference>
<dbReference type="InterPro" id="IPR024516">
    <property type="entry name" value="Mce_C"/>
</dbReference>